<dbReference type="EC" id="6.3.2.2" evidence="5"/>
<keyword evidence="7" id="KW-1185">Reference proteome</keyword>
<dbReference type="PANTHER" id="PTHR36510">
    <property type="entry name" value="GLUTAMATE--CYSTEINE LIGASE 2-RELATED"/>
    <property type="match status" value="1"/>
</dbReference>
<dbReference type="InterPro" id="IPR006336">
    <property type="entry name" value="GCS2"/>
</dbReference>
<dbReference type="InterPro" id="IPR050141">
    <property type="entry name" value="GCL_type2/YbdK_subfam"/>
</dbReference>
<evidence type="ECO:0000313" key="6">
    <source>
        <dbReference type="EMBL" id="UUP13215.1"/>
    </source>
</evidence>
<reference evidence="6 7" key="1">
    <citation type="submission" date="2022-08" db="EMBL/GenBank/DDBJ databases">
        <title>novel species in genus Aeromicrobium.</title>
        <authorList>
            <person name="Ye L."/>
        </authorList>
    </citation>
    <scope>NUCLEOTIDE SEQUENCE [LARGE SCALE GENOMIC DNA]</scope>
    <source>
        <strain evidence="7">zg-Y1379</strain>
    </source>
</reference>
<organism evidence="6 7">
    <name type="scientific">Aeromicrobium wangtongii</name>
    <dbReference type="NCBI Taxonomy" id="2969247"/>
    <lineage>
        <taxon>Bacteria</taxon>
        <taxon>Bacillati</taxon>
        <taxon>Actinomycetota</taxon>
        <taxon>Actinomycetes</taxon>
        <taxon>Propionibacteriales</taxon>
        <taxon>Nocardioidaceae</taxon>
        <taxon>Aeromicrobium</taxon>
    </lineage>
</organism>
<evidence type="ECO:0000256" key="5">
    <source>
        <dbReference type="HAMAP-Rule" id="MF_01609"/>
    </source>
</evidence>
<comment type="similarity">
    <text evidence="5">Belongs to the glutamate--cysteine ligase type 2 family. YbdK subfamily.</text>
</comment>
<accession>A0ABY5M4X2</accession>
<dbReference type="Pfam" id="PF04107">
    <property type="entry name" value="GCS2"/>
    <property type="match status" value="1"/>
</dbReference>
<dbReference type="Proteomes" id="UP001316184">
    <property type="component" value="Chromosome"/>
</dbReference>
<name>A0ABY5M4X2_9ACTN</name>
<evidence type="ECO:0000313" key="7">
    <source>
        <dbReference type="Proteomes" id="UP001316184"/>
    </source>
</evidence>
<comment type="function">
    <text evidence="5">ATP-dependent carboxylate-amine ligase which exhibits weak glutamate--cysteine ligase activity.</text>
</comment>
<gene>
    <name evidence="6" type="ORF">NQV15_15365</name>
</gene>
<protein>
    <recommendedName>
        <fullName evidence="5">Putative glutamate--cysteine ligase 2</fullName>
        <ecNumber evidence="5">6.3.2.2</ecNumber>
    </recommendedName>
    <alternativeName>
        <fullName evidence="5">Gamma-glutamylcysteine synthetase 2</fullName>
        <shortName evidence="5">GCS 2</shortName>
        <shortName evidence="5">Gamma-GCS 2</shortName>
    </alternativeName>
</protein>
<dbReference type="SUPFAM" id="SSF55931">
    <property type="entry name" value="Glutamine synthetase/guanido kinase"/>
    <property type="match status" value="1"/>
</dbReference>
<dbReference type="RefSeq" id="WP_232400596.1">
    <property type="nucleotide sequence ID" value="NZ_CP102173.1"/>
</dbReference>
<dbReference type="InterPro" id="IPR014746">
    <property type="entry name" value="Gln_synth/guanido_kin_cat_dom"/>
</dbReference>
<dbReference type="GO" id="GO:0004357">
    <property type="term" value="F:glutamate-cysteine ligase activity"/>
    <property type="evidence" value="ECO:0007669"/>
    <property type="project" value="UniProtKB-EC"/>
</dbReference>
<evidence type="ECO:0000256" key="2">
    <source>
        <dbReference type="ARBA" id="ARBA00022741"/>
    </source>
</evidence>
<keyword evidence="1 5" id="KW-0436">Ligase</keyword>
<dbReference type="InterPro" id="IPR011793">
    <property type="entry name" value="YbdK"/>
</dbReference>
<evidence type="ECO:0000256" key="4">
    <source>
        <dbReference type="ARBA" id="ARBA00048819"/>
    </source>
</evidence>
<evidence type="ECO:0000256" key="3">
    <source>
        <dbReference type="ARBA" id="ARBA00022840"/>
    </source>
</evidence>
<evidence type="ECO:0000256" key="1">
    <source>
        <dbReference type="ARBA" id="ARBA00022598"/>
    </source>
</evidence>
<proteinExistence type="inferred from homology"/>
<dbReference type="NCBIfam" id="TIGR02050">
    <property type="entry name" value="gshA_cyan_rel"/>
    <property type="match status" value="1"/>
</dbReference>
<dbReference type="Gene3D" id="3.30.590.20">
    <property type="match status" value="1"/>
</dbReference>
<keyword evidence="2 5" id="KW-0547">Nucleotide-binding</keyword>
<sequence length="363" mass="38958">MIIRKVGVEEEMFLVDPSSRRLVPVSGRVTSGEDDVEQELFLQQLETQSDPHRDLADVAADLREARRKAAAAAESAGARLAVMPTPVLPGDDGDVTPNARYHRMMRRFGEVGRRALACGMHVHVDVADDEEAVAVIDALRPWLPLVQAISAGSPFDSGIDTGYASWRAQVWEAWPSAGVVEPFGDAAGYRAAVEALIASGAALDEGMIYLDARPARAYPTVEIRVADVCTDLRDTVLVAAVARALVTTCAEDWKAGRQPEAWRVDLLRAARWRARHDGLGGVLLDPLTRRPVPAADALATLVRTIEPALIAAGDHDLVTEGIARVLRDGGGAQRQRAAAGEDLDLVAVVDDVLARTAASFDDD</sequence>
<dbReference type="PANTHER" id="PTHR36510:SF1">
    <property type="entry name" value="GLUTAMATE--CYSTEINE LIGASE 2-RELATED"/>
    <property type="match status" value="1"/>
</dbReference>
<dbReference type="NCBIfam" id="NF010041">
    <property type="entry name" value="PRK13517.1-1"/>
    <property type="match status" value="1"/>
</dbReference>
<dbReference type="HAMAP" id="MF_01609">
    <property type="entry name" value="Glu_cys_ligase_2"/>
    <property type="match status" value="1"/>
</dbReference>
<dbReference type="EMBL" id="CP102173">
    <property type="protein sequence ID" value="UUP13215.1"/>
    <property type="molecule type" value="Genomic_DNA"/>
</dbReference>
<keyword evidence="3 5" id="KW-0067">ATP-binding</keyword>
<comment type="catalytic activity">
    <reaction evidence="4 5">
        <text>L-cysteine + L-glutamate + ATP = gamma-L-glutamyl-L-cysteine + ADP + phosphate + H(+)</text>
        <dbReference type="Rhea" id="RHEA:13285"/>
        <dbReference type="ChEBI" id="CHEBI:15378"/>
        <dbReference type="ChEBI" id="CHEBI:29985"/>
        <dbReference type="ChEBI" id="CHEBI:30616"/>
        <dbReference type="ChEBI" id="CHEBI:35235"/>
        <dbReference type="ChEBI" id="CHEBI:43474"/>
        <dbReference type="ChEBI" id="CHEBI:58173"/>
        <dbReference type="ChEBI" id="CHEBI:456216"/>
        <dbReference type="EC" id="6.3.2.2"/>
    </reaction>
</comment>